<dbReference type="GeneID" id="119729649"/>
<evidence type="ECO:0000256" key="7">
    <source>
        <dbReference type="SAM" id="Phobius"/>
    </source>
</evidence>
<dbReference type="OMA" id="MAVFIRC"/>
<dbReference type="Gene3D" id="4.10.70.10">
    <property type="entry name" value="Disintegrin domain"/>
    <property type="match status" value="1"/>
</dbReference>
<dbReference type="Gene3D" id="3.40.390.10">
    <property type="entry name" value="Collagenase (Catalytic Domain)"/>
    <property type="match status" value="1"/>
</dbReference>
<dbReference type="Pfam" id="PF21299">
    <property type="entry name" value="ADAM10_Cys-rich"/>
    <property type="match status" value="1"/>
</dbReference>
<dbReference type="InterPro" id="IPR049038">
    <property type="entry name" value="ADAM10_Cys-rich"/>
</dbReference>
<feature type="transmembrane region" description="Helical" evidence="7">
    <location>
        <begin position="699"/>
        <end position="720"/>
    </location>
</feature>
<keyword evidence="7" id="KW-1133">Transmembrane helix</keyword>
<dbReference type="InterPro" id="IPR001762">
    <property type="entry name" value="Disintegrin_dom"/>
</dbReference>
<comment type="caution">
    <text evidence="5">Lacks conserved residue(s) required for the propagation of feature annotation.</text>
</comment>
<organism evidence="11 12">
    <name type="scientific">Patiria miniata</name>
    <name type="common">Bat star</name>
    <name type="synonym">Asterina miniata</name>
    <dbReference type="NCBI Taxonomy" id="46514"/>
    <lineage>
        <taxon>Eukaryota</taxon>
        <taxon>Metazoa</taxon>
        <taxon>Echinodermata</taxon>
        <taxon>Eleutherozoa</taxon>
        <taxon>Asterozoa</taxon>
        <taxon>Asteroidea</taxon>
        <taxon>Valvatacea</taxon>
        <taxon>Valvatida</taxon>
        <taxon>Asterinidae</taxon>
        <taxon>Patiria</taxon>
    </lineage>
</organism>
<dbReference type="Pfam" id="PF01562">
    <property type="entry name" value="Pep_M12B_propep"/>
    <property type="match status" value="1"/>
</dbReference>
<comment type="catalytic activity">
    <reaction evidence="1">
        <text>Endopeptidase of broad specificity.</text>
        <dbReference type="EC" id="3.4.24.81"/>
    </reaction>
</comment>
<dbReference type="PANTHER" id="PTHR45702">
    <property type="entry name" value="ADAM10/ADAM17 METALLOPEPTIDASE FAMILY MEMBER"/>
    <property type="match status" value="1"/>
</dbReference>
<feature type="active site" evidence="5">
    <location>
        <position position="384"/>
    </location>
</feature>
<feature type="compositionally biased region" description="Gly residues" evidence="6">
    <location>
        <begin position="748"/>
        <end position="757"/>
    </location>
</feature>
<feature type="binding site" evidence="5">
    <location>
        <position position="387"/>
    </location>
    <ligand>
        <name>Zn(2+)</name>
        <dbReference type="ChEBI" id="CHEBI:29105"/>
        <note>catalytic</note>
    </ligand>
</feature>
<dbReference type="GO" id="GO:0006509">
    <property type="term" value="P:membrane protein ectodomain proteolysis"/>
    <property type="evidence" value="ECO:0007669"/>
    <property type="project" value="TreeGrafter"/>
</dbReference>
<keyword evidence="3" id="KW-0165">Cleavage on pair of basic residues</keyword>
<feature type="domain" description="Peptidase M12B" evidence="10">
    <location>
        <begin position="220"/>
        <end position="454"/>
    </location>
</feature>
<feature type="binding site" evidence="5">
    <location>
        <position position="393"/>
    </location>
    <ligand>
        <name>Zn(2+)</name>
        <dbReference type="ChEBI" id="CHEBI:29105"/>
        <note>catalytic</note>
    </ligand>
</feature>
<keyword evidence="7" id="KW-0812">Transmembrane</keyword>
<keyword evidence="7" id="KW-0472">Membrane</keyword>
<dbReference type="GO" id="GO:0005886">
    <property type="term" value="C:plasma membrane"/>
    <property type="evidence" value="ECO:0007669"/>
    <property type="project" value="TreeGrafter"/>
</dbReference>
<evidence type="ECO:0000256" key="3">
    <source>
        <dbReference type="ARBA" id="ARBA00022685"/>
    </source>
</evidence>
<feature type="chain" id="PRO_5036811106" description="ADAM10 endopeptidase" evidence="8">
    <location>
        <begin position="19"/>
        <end position="757"/>
    </location>
</feature>
<evidence type="ECO:0000256" key="1">
    <source>
        <dbReference type="ARBA" id="ARBA00001809"/>
    </source>
</evidence>
<evidence type="ECO:0000313" key="12">
    <source>
        <dbReference type="Proteomes" id="UP000887568"/>
    </source>
</evidence>
<dbReference type="GO" id="GO:0007219">
    <property type="term" value="P:Notch signaling pathway"/>
    <property type="evidence" value="ECO:0007669"/>
    <property type="project" value="TreeGrafter"/>
</dbReference>
<dbReference type="OrthoDB" id="2149267at2759"/>
<dbReference type="InterPro" id="IPR051489">
    <property type="entry name" value="ADAM_Metalloproteinase"/>
</dbReference>
<feature type="region of interest" description="Disordered" evidence="6">
    <location>
        <begin position="189"/>
        <end position="220"/>
    </location>
</feature>
<dbReference type="InterPro" id="IPR024079">
    <property type="entry name" value="MetalloPept_cat_dom_sf"/>
</dbReference>
<keyword evidence="5" id="KW-0479">Metal-binding</keyword>
<keyword evidence="8" id="KW-0732">Signal</keyword>
<evidence type="ECO:0000256" key="2">
    <source>
        <dbReference type="ARBA" id="ARBA00012332"/>
    </source>
</evidence>
<evidence type="ECO:0000259" key="9">
    <source>
        <dbReference type="PROSITE" id="PS50214"/>
    </source>
</evidence>
<feature type="binding site" evidence="5">
    <location>
        <position position="383"/>
    </location>
    <ligand>
        <name>Zn(2+)</name>
        <dbReference type="ChEBI" id="CHEBI:29105"/>
        <note>catalytic</note>
    </ligand>
</feature>
<dbReference type="AlphaFoldDB" id="A0A914A3J3"/>
<dbReference type="GO" id="GO:0046872">
    <property type="term" value="F:metal ion binding"/>
    <property type="evidence" value="ECO:0007669"/>
    <property type="project" value="UniProtKB-KW"/>
</dbReference>
<dbReference type="SUPFAM" id="SSF55486">
    <property type="entry name" value="Metalloproteases ('zincins'), catalytic domain"/>
    <property type="match status" value="1"/>
</dbReference>
<evidence type="ECO:0000256" key="5">
    <source>
        <dbReference type="PROSITE-ProRule" id="PRU00276"/>
    </source>
</evidence>
<dbReference type="PROSITE" id="PS50215">
    <property type="entry name" value="ADAM_MEPRO"/>
    <property type="match status" value="1"/>
</dbReference>
<evidence type="ECO:0000256" key="8">
    <source>
        <dbReference type="SAM" id="SignalP"/>
    </source>
</evidence>
<feature type="region of interest" description="Disordered" evidence="6">
    <location>
        <begin position="726"/>
        <end position="757"/>
    </location>
</feature>
<dbReference type="PANTHER" id="PTHR45702:SF2">
    <property type="entry name" value="KUZBANIAN, ISOFORM A"/>
    <property type="match status" value="1"/>
</dbReference>
<dbReference type="Pfam" id="PF13574">
    <property type="entry name" value="Reprolysin_2"/>
    <property type="match status" value="1"/>
</dbReference>
<evidence type="ECO:0000256" key="4">
    <source>
        <dbReference type="ARBA" id="ARBA00023157"/>
    </source>
</evidence>
<evidence type="ECO:0000313" key="11">
    <source>
        <dbReference type="EnsemblMetazoa" id="XP_038058240.1"/>
    </source>
</evidence>
<keyword evidence="5" id="KW-0862">Zinc</keyword>
<dbReference type="EnsemblMetazoa" id="XM_038202312.1">
    <property type="protein sequence ID" value="XP_038058240.1"/>
    <property type="gene ID" value="LOC119729649"/>
</dbReference>
<dbReference type="SMART" id="SM00050">
    <property type="entry name" value="DISIN"/>
    <property type="match status" value="1"/>
</dbReference>
<protein>
    <recommendedName>
        <fullName evidence="2">ADAM10 endopeptidase</fullName>
        <ecNumber evidence="2">3.4.24.81</ecNumber>
    </recommendedName>
</protein>
<feature type="compositionally biased region" description="Polar residues" evidence="6">
    <location>
        <begin position="189"/>
        <end position="205"/>
    </location>
</feature>
<keyword evidence="12" id="KW-1185">Reference proteome</keyword>
<evidence type="ECO:0000256" key="6">
    <source>
        <dbReference type="SAM" id="MobiDB-lite"/>
    </source>
</evidence>
<feature type="domain" description="Disintegrin" evidence="9">
    <location>
        <begin position="455"/>
        <end position="560"/>
    </location>
</feature>
<proteinExistence type="predicted"/>
<dbReference type="InterPro" id="IPR001590">
    <property type="entry name" value="Peptidase_M12B"/>
</dbReference>
<dbReference type="InterPro" id="IPR002870">
    <property type="entry name" value="Peptidase_M12B_N"/>
</dbReference>
<feature type="signal peptide" evidence="8">
    <location>
        <begin position="1"/>
        <end position="18"/>
    </location>
</feature>
<dbReference type="PROSITE" id="PS50214">
    <property type="entry name" value="DISINTEGRIN_2"/>
    <property type="match status" value="1"/>
</dbReference>
<name>A0A914A3J3_PATMI</name>
<dbReference type="RefSeq" id="XP_038058240.1">
    <property type="nucleotide sequence ID" value="XM_038202312.1"/>
</dbReference>
<keyword evidence="4" id="KW-1015">Disulfide bond</keyword>
<accession>A0A914A3J3</accession>
<dbReference type="InterPro" id="IPR036436">
    <property type="entry name" value="Disintegrin_dom_sf"/>
</dbReference>
<reference evidence="11" key="1">
    <citation type="submission" date="2022-11" db="UniProtKB">
        <authorList>
            <consortium name="EnsemblMetazoa"/>
        </authorList>
    </citation>
    <scope>IDENTIFICATION</scope>
</reference>
<evidence type="ECO:0000259" key="10">
    <source>
        <dbReference type="PROSITE" id="PS50215"/>
    </source>
</evidence>
<dbReference type="EC" id="3.4.24.81" evidence="2"/>
<dbReference type="GO" id="GO:0004222">
    <property type="term" value="F:metalloendopeptidase activity"/>
    <property type="evidence" value="ECO:0007669"/>
    <property type="project" value="InterPro"/>
</dbReference>
<dbReference type="Proteomes" id="UP000887568">
    <property type="component" value="Unplaced"/>
</dbReference>
<sequence>MLLRCLLLAVGIPTVIYAERLGKFIKHYDTLNYDSNTLHLKHERARRSTSDDRSVHLDFTAHGRDFKLRLNPGAPHLSPNLILETTEGARYHQPDYLYVGNLEGEPDTKCHGSILKGLFSGTIYADGDTYHVEPAHRHFDTPTKFHSIVYKGTDVEPAGGCGLTSETMRWMKKVQESGVDEETNDVNQDLAQHNHGPNENLYSDPQSSRSRSRRQSTDKNTCNLYLQADHTYSAYFNNEDSEVIAQFNNFVAAVNAIYGDNKFGTYMNVGFMVDRIRINGTAEEADNTNPFRFSNIGVEKFLDLNSLQNHNDFCLAYVFANRDFNDGVLGLAWVGSPGSTSGGICERYKLFSSGYQSLNTGIVTVKNYGSQVPTKVTEITFAHEIGHNFGSPHDYPATCRPGDSSATRSQGNYIMYPSATSGDKPNNKQFSDCSVNNMSLVVNAKASKCFVSSDRPVCGNHILNVDEECDCGYDDQCTDKCCNARQSDKSMSEDVNACKLAFVNGVKAKCSKSQGPCCDGDTCDYTAVNAKTCKPVTDCSQESKCNGISATCPEPVHKENLTLCNSNKQVCRSGECSGSICERFGLTECYCITLDGEPDHSCHLCCQEGNDENTCKSSMNIGVMDNFTATFGEIPPGSDLTDKVLYQVPGAPCNQLQGYCDVFYKCRNVDSNGPLSRLRDAILNPQLYKDIAEWLKVNWWAAVLIGLAVILFMAIFIKICSVHTPSSNPKLPKHRQLTLPRRPNSRQRGGGRPIEMA</sequence>